<organism evidence="1 2">
    <name type="scientific">Peribacillus loiseleuriae</name>
    <dbReference type="NCBI Taxonomy" id="1679170"/>
    <lineage>
        <taxon>Bacteria</taxon>
        <taxon>Bacillati</taxon>
        <taxon>Bacillota</taxon>
        <taxon>Bacilli</taxon>
        <taxon>Bacillales</taxon>
        <taxon>Bacillaceae</taxon>
        <taxon>Peribacillus</taxon>
    </lineage>
</organism>
<sequence length="86" mass="10034">MQDTFILKHLKKYIIIPNIDDLPISKPDKKKLSKIKDDYNFIKTLPPSKQKELKTITKAHRLPLESIYLANKDKIYLSLKTQLTAP</sequence>
<dbReference type="PATRIC" id="fig|1679170.3.peg.2800"/>
<protein>
    <submittedName>
        <fullName evidence="1">Uncharacterized protein</fullName>
    </submittedName>
</protein>
<reference evidence="2" key="1">
    <citation type="submission" date="2015-07" db="EMBL/GenBank/DDBJ databases">
        <title>Genome sequencing project for genomic taxonomy and phylogenomics of Bacillus-like bacteria.</title>
        <authorList>
            <person name="Liu B."/>
            <person name="Wang J."/>
            <person name="Zhu Y."/>
            <person name="Liu G."/>
            <person name="Chen Q."/>
            <person name="Chen Z."/>
            <person name="Lan J."/>
            <person name="Che J."/>
            <person name="Ge C."/>
            <person name="Shi H."/>
            <person name="Pan Z."/>
            <person name="Liu X."/>
        </authorList>
    </citation>
    <scope>NUCLEOTIDE SEQUENCE [LARGE SCALE GENOMIC DNA]</scope>
    <source>
        <strain evidence="2">FJAT-27997</strain>
    </source>
</reference>
<dbReference type="Proteomes" id="UP000037146">
    <property type="component" value="Unassembled WGS sequence"/>
</dbReference>
<name>A0A0K9GU63_9BACI</name>
<proteinExistence type="predicted"/>
<evidence type="ECO:0000313" key="1">
    <source>
        <dbReference type="EMBL" id="KMY50185.1"/>
    </source>
</evidence>
<evidence type="ECO:0000313" key="2">
    <source>
        <dbReference type="Proteomes" id="UP000037146"/>
    </source>
</evidence>
<comment type="caution">
    <text evidence="1">The sequence shown here is derived from an EMBL/GenBank/DDBJ whole genome shotgun (WGS) entry which is preliminary data.</text>
</comment>
<gene>
    <name evidence="1" type="ORF">AC625_12295</name>
</gene>
<dbReference type="EMBL" id="LFZW01000001">
    <property type="protein sequence ID" value="KMY50185.1"/>
    <property type="molecule type" value="Genomic_DNA"/>
</dbReference>
<keyword evidence="2" id="KW-1185">Reference proteome</keyword>
<accession>A0A0K9GU63</accession>
<dbReference type="AlphaFoldDB" id="A0A0K9GU63"/>